<comment type="similarity">
    <text evidence="2">Belongs to the CDP-glycerol glycerophosphotransferase family.</text>
</comment>
<dbReference type="InterPro" id="IPR051612">
    <property type="entry name" value="Teichoic_Acid_Biosynth"/>
</dbReference>
<proteinExistence type="inferred from homology"/>
<dbReference type="InterPro" id="IPR043149">
    <property type="entry name" value="TagF_N"/>
</dbReference>
<comment type="subcellular location">
    <subcellularLocation>
        <location evidence="1">Cell membrane</location>
        <topology evidence="1">Peripheral membrane protein</topology>
    </subcellularLocation>
</comment>
<dbReference type="SUPFAM" id="SSF53756">
    <property type="entry name" value="UDP-Glycosyltransferase/glycogen phosphorylase"/>
    <property type="match status" value="1"/>
</dbReference>
<reference evidence="9" key="1">
    <citation type="submission" date="2015-10" db="EMBL/GenBank/DDBJ databases">
        <title>Draft Genome Sequences of 11 Lactococcus lactis subspecies cremoris strains.</title>
        <authorList>
            <person name="Wels M."/>
            <person name="Backus L."/>
            <person name="Boekhorst J."/>
            <person name="Dijkstra A."/>
            <person name="Beerthuizen M."/>
            <person name="Kelly W."/>
            <person name="Siezen R."/>
            <person name="Bachmann H."/>
            <person name="Van Hijum S."/>
        </authorList>
    </citation>
    <scope>NUCLEOTIDE SEQUENCE [LARGE SCALE GENOMIC DNA]</scope>
    <source>
        <strain evidence="9">KF282</strain>
    </source>
</reference>
<comment type="caution">
    <text evidence="8">The sequence shown here is derived from an EMBL/GenBank/DDBJ whole genome shotgun (WGS) entry which is preliminary data.</text>
</comment>
<evidence type="ECO:0000256" key="4">
    <source>
        <dbReference type="ARBA" id="ARBA00022679"/>
    </source>
</evidence>
<keyword evidence="6 7" id="KW-0472">Membrane</keyword>
<dbReference type="EMBL" id="LKLN01000076">
    <property type="protein sequence ID" value="KSU02996.1"/>
    <property type="molecule type" value="Genomic_DNA"/>
</dbReference>
<evidence type="ECO:0000256" key="1">
    <source>
        <dbReference type="ARBA" id="ARBA00004202"/>
    </source>
</evidence>
<dbReference type="PANTHER" id="PTHR37316">
    <property type="entry name" value="TEICHOIC ACID GLYCEROL-PHOSPHATE PRIMASE"/>
    <property type="match status" value="1"/>
</dbReference>
<evidence type="ECO:0000256" key="3">
    <source>
        <dbReference type="ARBA" id="ARBA00022475"/>
    </source>
</evidence>
<organism evidence="8 9">
    <name type="scientific">Lactococcus lactis subsp. lactis</name>
    <name type="common">Streptococcus lactis</name>
    <dbReference type="NCBI Taxonomy" id="1360"/>
    <lineage>
        <taxon>Bacteria</taxon>
        <taxon>Bacillati</taxon>
        <taxon>Bacillota</taxon>
        <taxon>Bacilli</taxon>
        <taxon>Lactobacillales</taxon>
        <taxon>Streptococcaceae</taxon>
        <taxon>Lactococcus</taxon>
    </lineage>
</organism>
<dbReference type="GO" id="GO:0019350">
    <property type="term" value="P:teichoic acid biosynthetic process"/>
    <property type="evidence" value="ECO:0007669"/>
    <property type="project" value="UniProtKB-KW"/>
</dbReference>
<dbReference type="RefSeq" id="WP_058220048.1">
    <property type="nucleotide sequence ID" value="NZ_LKLN01000076.1"/>
</dbReference>
<dbReference type="Gene3D" id="3.40.50.12580">
    <property type="match status" value="1"/>
</dbReference>
<sequence length="372" mass="43562">MKTKSIILTIILGIFYPFSLIPGVRRNRITFISLEHDNLSKDFKLIYERLSEEKKYELRTVLFKFDSSFWGNIKYGYACIRQLFLIQSSHLVIIDYNNFVVSKFPHRKRVKVLQLWHATGALKKFGNDVERDYKVKNYDYTIVNSDFLKPIFARAFNLSESQVLVTGIPNNDKIFDSIFVEETKQRLLAKYPILKNKKIITYAPTFRGRISTHFREAMIDLEKVHQKLGEGYLIIYKSHPLISDSKYENNERVLFIQDELISSLFCITDVLVTDYSAIAIDWMVFDKPIIAYSPDLINYSRKPGFTFDYQEEFPGPVSKNEEELVEAIKSVSKNVAENRLKRKKFTDKMYKFNDGKSTERVLDLIESIMGSF</sequence>
<feature type="transmembrane region" description="Helical" evidence="7">
    <location>
        <begin position="6"/>
        <end position="24"/>
    </location>
</feature>
<name>A0A0V8CNU0_LACLL</name>
<evidence type="ECO:0000256" key="7">
    <source>
        <dbReference type="SAM" id="Phobius"/>
    </source>
</evidence>
<keyword evidence="7" id="KW-0812">Transmembrane</keyword>
<evidence type="ECO:0000256" key="5">
    <source>
        <dbReference type="ARBA" id="ARBA00022944"/>
    </source>
</evidence>
<keyword evidence="4" id="KW-0808">Transferase</keyword>
<keyword evidence="5" id="KW-0777">Teichoic acid biosynthesis</keyword>
<evidence type="ECO:0000256" key="2">
    <source>
        <dbReference type="ARBA" id="ARBA00010488"/>
    </source>
</evidence>
<dbReference type="Proteomes" id="UP000053058">
    <property type="component" value="Unassembled WGS sequence"/>
</dbReference>
<dbReference type="Pfam" id="PF04464">
    <property type="entry name" value="Glyphos_transf"/>
    <property type="match status" value="1"/>
</dbReference>
<protein>
    <submittedName>
        <fullName evidence="8">CDP-glycerol: N-acetyl-beta-D-mannosaminyl-14-N-acetyl-D-glucosaminyldiphosphoundecaprenyl</fullName>
    </submittedName>
</protein>
<evidence type="ECO:0000313" key="8">
    <source>
        <dbReference type="EMBL" id="KSU02996.1"/>
    </source>
</evidence>
<dbReference type="PANTHER" id="PTHR37316:SF3">
    <property type="entry name" value="TEICHOIC ACID GLYCEROL-PHOSPHATE TRANSFERASE"/>
    <property type="match status" value="1"/>
</dbReference>
<dbReference type="InterPro" id="IPR007554">
    <property type="entry name" value="Glycerophosphate_synth"/>
</dbReference>
<evidence type="ECO:0000313" key="9">
    <source>
        <dbReference type="Proteomes" id="UP000053058"/>
    </source>
</evidence>
<dbReference type="GO" id="GO:0047355">
    <property type="term" value="F:CDP-glycerol glycerophosphotransferase activity"/>
    <property type="evidence" value="ECO:0007669"/>
    <property type="project" value="InterPro"/>
</dbReference>
<dbReference type="AlphaFoldDB" id="A0A0V8CNU0"/>
<keyword evidence="7" id="KW-1133">Transmembrane helix</keyword>
<keyword evidence="3" id="KW-1003">Cell membrane</keyword>
<dbReference type="PATRIC" id="fig|1360.105.peg.276"/>
<evidence type="ECO:0000256" key="6">
    <source>
        <dbReference type="ARBA" id="ARBA00023136"/>
    </source>
</evidence>
<dbReference type="InterPro" id="IPR043148">
    <property type="entry name" value="TagF_C"/>
</dbReference>
<accession>A0A0V8CNU0</accession>
<dbReference type="GO" id="GO:0005886">
    <property type="term" value="C:plasma membrane"/>
    <property type="evidence" value="ECO:0007669"/>
    <property type="project" value="UniProtKB-SubCell"/>
</dbReference>
<dbReference type="Gene3D" id="3.40.50.11820">
    <property type="match status" value="1"/>
</dbReference>
<gene>
    <name evidence="8" type="ORF">KF282_2200</name>
</gene>